<dbReference type="KEGG" id="more:E1B28_012904"/>
<accession>A0A9P7RSJ2</accession>
<dbReference type="OrthoDB" id="10330559at2759"/>
<proteinExistence type="predicted"/>
<organism evidence="2 3">
    <name type="scientific">Marasmius oreades</name>
    <name type="common">fairy-ring Marasmius</name>
    <dbReference type="NCBI Taxonomy" id="181124"/>
    <lineage>
        <taxon>Eukaryota</taxon>
        <taxon>Fungi</taxon>
        <taxon>Dikarya</taxon>
        <taxon>Basidiomycota</taxon>
        <taxon>Agaricomycotina</taxon>
        <taxon>Agaricomycetes</taxon>
        <taxon>Agaricomycetidae</taxon>
        <taxon>Agaricales</taxon>
        <taxon>Marasmiineae</taxon>
        <taxon>Marasmiaceae</taxon>
        <taxon>Marasmius</taxon>
    </lineage>
</organism>
<keyword evidence="1" id="KW-0732">Signal</keyword>
<dbReference type="RefSeq" id="XP_043005430.1">
    <property type="nucleotide sequence ID" value="XM_043158059.1"/>
</dbReference>
<feature type="chain" id="PRO_5040510272" description="Secreted protein" evidence="1">
    <location>
        <begin position="24"/>
        <end position="103"/>
    </location>
</feature>
<feature type="signal peptide" evidence="1">
    <location>
        <begin position="1"/>
        <end position="23"/>
    </location>
</feature>
<evidence type="ECO:0000313" key="3">
    <source>
        <dbReference type="Proteomes" id="UP001049176"/>
    </source>
</evidence>
<evidence type="ECO:0008006" key="4">
    <source>
        <dbReference type="Google" id="ProtNLM"/>
    </source>
</evidence>
<sequence length="103" mass="11895">MDLNLFLTILTFLVLVGPAVVDATTCFRCPSRVFLNDDIGDRHQMTLKLEDLGTPYEPGLFCEYHRPEQNRRLQTFCTYWQDGYIKQAERNTECPSEARAVSC</sequence>
<evidence type="ECO:0000313" key="2">
    <source>
        <dbReference type="EMBL" id="KAG7088959.1"/>
    </source>
</evidence>
<reference evidence="2" key="1">
    <citation type="journal article" date="2021" name="Genome Biol. Evol.">
        <title>The assembled and annotated genome of the fairy-ring fungus Marasmius oreades.</title>
        <authorList>
            <person name="Hiltunen M."/>
            <person name="Ament-Velasquez S.L."/>
            <person name="Johannesson H."/>
        </authorList>
    </citation>
    <scope>NUCLEOTIDE SEQUENCE</scope>
    <source>
        <strain evidence="2">03SP1</strain>
    </source>
</reference>
<dbReference type="AlphaFoldDB" id="A0A9P7RSJ2"/>
<evidence type="ECO:0000256" key="1">
    <source>
        <dbReference type="SAM" id="SignalP"/>
    </source>
</evidence>
<comment type="caution">
    <text evidence="2">The sequence shown here is derived from an EMBL/GenBank/DDBJ whole genome shotgun (WGS) entry which is preliminary data.</text>
</comment>
<dbReference type="EMBL" id="CM032188">
    <property type="protein sequence ID" value="KAG7088959.1"/>
    <property type="molecule type" value="Genomic_DNA"/>
</dbReference>
<keyword evidence="3" id="KW-1185">Reference proteome</keyword>
<dbReference type="GeneID" id="66081979"/>
<gene>
    <name evidence="2" type="ORF">E1B28_012904</name>
</gene>
<protein>
    <recommendedName>
        <fullName evidence="4">Secreted protein</fullName>
    </recommendedName>
</protein>
<name>A0A9P7RSJ2_9AGAR</name>
<dbReference type="Proteomes" id="UP001049176">
    <property type="component" value="Chromosome 8"/>
</dbReference>